<proteinExistence type="predicted"/>
<keyword evidence="1" id="KW-0472">Membrane</keyword>
<dbReference type="AlphaFoldDB" id="A0A143WU70"/>
<reference evidence="3" key="1">
    <citation type="submission" date="2016-01" db="EMBL/GenBank/DDBJ databases">
        <authorList>
            <person name="Husnik F."/>
        </authorList>
    </citation>
    <scope>NUCLEOTIDE SEQUENCE [LARGE SCALE GENOMIC DNA]</scope>
</reference>
<accession>A0A143WU70</accession>
<keyword evidence="1" id="KW-1133">Transmembrane helix</keyword>
<name>A0A143WU70_9ENTR</name>
<protein>
    <submittedName>
        <fullName evidence="2">Uncharacterized protein</fullName>
    </submittedName>
</protein>
<keyword evidence="3" id="KW-1185">Reference proteome</keyword>
<dbReference type="EMBL" id="LN999835">
    <property type="protein sequence ID" value="CUX97255.1"/>
    <property type="molecule type" value="Genomic_DNA"/>
</dbReference>
<evidence type="ECO:0000313" key="2">
    <source>
        <dbReference type="EMBL" id="CUX97255.1"/>
    </source>
</evidence>
<evidence type="ECO:0000256" key="1">
    <source>
        <dbReference type="SAM" id="Phobius"/>
    </source>
</evidence>
<feature type="transmembrane region" description="Helical" evidence="1">
    <location>
        <begin position="43"/>
        <end position="67"/>
    </location>
</feature>
<organism evidence="2 3">
    <name type="scientific">Candidatus Hoaglandella endobia</name>
    <dbReference type="NCBI Taxonomy" id="1778263"/>
    <lineage>
        <taxon>Bacteria</taxon>
        <taxon>Pseudomonadati</taxon>
        <taxon>Pseudomonadota</taxon>
        <taxon>Gammaproteobacteria</taxon>
        <taxon>Enterobacterales</taxon>
        <taxon>Enterobacteriaceae</taxon>
        <taxon>Candidatus Hoaglandella</taxon>
    </lineage>
</organism>
<keyword evidence="1" id="KW-0812">Transmembrane</keyword>
<evidence type="ECO:0000313" key="3">
    <source>
        <dbReference type="Proteomes" id="UP000095477"/>
    </source>
</evidence>
<gene>
    <name evidence="2" type="ORF">TPER_HE00335</name>
</gene>
<dbReference type="STRING" id="1778263.TPER_HE00335"/>
<dbReference type="KEGG" id="hed:TPER_HE00335"/>
<sequence>MTVNSITDRVLTQYNITKLQHNYLAIAVINNIVSNNIARLDKIFYLSVQCLFLIYMFSNGYVVYVVAENTAY</sequence>
<dbReference type="Proteomes" id="UP000095477">
    <property type="component" value="Chromosome I"/>
</dbReference>